<dbReference type="SMART" id="SM00220">
    <property type="entry name" value="S_TKc"/>
    <property type="match status" value="1"/>
</dbReference>
<gene>
    <name evidence="8" type="ORF">KSX_73800</name>
</gene>
<dbReference type="CDD" id="cd14014">
    <property type="entry name" value="STKc_PknB_like"/>
    <property type="match status" value="1"/>
</dbReference>
<name>A0A8J3I325_9CHLR</name>
<dbReference type="GO" id="GO:0005524">
    <property type="term" value="F:ATP binding"/>
    <property type="evidence" value="ECO:0007669"/>
    <property type="project" value="UniProtKB-UniRule"/>
</dbReference>
<dbReference type="PANTHER" id="PTHR43289">
    <property type="entry name" value="MITOGEN-ACTIVATED PROTEIN KINASE KINASE KINASE 20-RELATED"/>
    <property type="match status" value="1"/>
</dbReference>
<dbReference type="EMBL" id="BNJF01000004">
    <property type="protein sequence ID" value="GHO49217.1"/>
    <property type="molecule type" value="Genomic_DNA"/>
</dbReference>
<accession>A0A8J3I325</accession>
<evidence type="ECO:0000256" key="5">
    <source>
        <dbReference type="PROSITE-ProRule" id="PRU10141"/>
    </source>
</evidence>
<keyword evidence="2 5" id="KW-0547">Nucleotide-binding</keyword>
<dbReference type="Pfam" id="PF00069">
    <property type="entry name" value="Pkinase"/>
    <property type="match status" value="1"/>
</dbReference>
<keyword evidence="4 5" id="KW-0067">ATP-binding</keyword>
<evidence type="ECO:0000259" key="7">
    <source>
        <dbReference type="PROSITE" id="PS50011"/>
    </source>
</evidence>
<dbReference type="RefSeq" id="WP_220198324.1">
    <property type="nucleotide sequence ID" value="NZ_BNJF01000004.1"/>
</dbReference>
<dbReference type="Proteomes" id="UP000612362">
    <property type="component" value="Unassembled WGS sequence"/>
</dbReference>
<dbReference type="InterPro" id="IPR017441">
    <property type="entry name" value="Protein_kinase_ATP_BS"/>
</dbReference>
<feature type="transmembrane region" description="Helical" evidence="6">
    <location>
        <begin position="377"/>
        <end position="398"/>
    </location>
</feature>
<organism evidence="8 9">
    <name type="scientific">Ktedonospora formicarum</name>
    <dbReference type="NCBI Taxonomy" id="2778364"/>
    <lineage>
        <taxon>Bacteria</taxon>
        <taxon>Bacillati</taxon>
        <taxon>Chloroflexota</taxon>
        <taxon>Ktedonobacteria</taxon>
        <taxon>Ktedonobacterales</taxon>
        <taxon>Ktedonobacteraceae</taxon>
        <taxon>Ktedonospora</taxon>
    </lineage>
</organism>
<evidence type="ECO:0000313" key="9">
    <source>
        <dbReference type="Proteomes" id="UP000612362"/>
    </source>
</evidence>
<evidence type="ECO:0000256" key="6">
    <source>
        <dbReference type="SAM" id="Phobius"/>
    </source>
</evidence>
<keyword evidence="6" id="KW-1133">Transmembrane helix</keyword>
<keyword evidence="1" id="KW-0808">Transferase</keyword>
<evidence type="ECO:0000256" key="1">
    <source>
        <dbReference type="ARBA" id="ARBA00022679"/>
    </source>
</evidence>
<dbReference type="InterPro" id="IPR000719">
    <property type="entry name" value="Prot_kinase_dom"/>
</dbReference>
<sequence>MTSMNGQEIGNYRIIKQIGTGGFAEVYLGEHIHLGTQAALKILHARLADPQEIEHFRKEARIVAQLQHPNIIRVLDYHIQDNTPFLVMDLAPYGSLRDRHKRGEQVPFETVITYTHQVASALQFAHMHKCIHRDIKPGNMLIDHHQEILVSDFGIAVVAQSTHMPTTQDMAGTVPYMAPEQIQAHPRPASDQYSLAITVYEWLTGRLPFEGTFAEIAVKQTSVPPPPPSQFVSIAPGTEQVILKALEKTPSQRFQDVCAFATALERSHQSYSIFTTRITSPSDEKMLDAPELVNASYIPGHIEMTRSTNVVARTQLPIYRRQVPSMHPHNYMLQSASHNDARIDVTPPKFKNPYAYLPVSSKAVFPLLQRKPKWIDLLWIGMYAALGWVLFTMLGLYAPTQAAATANTYQVGLSITGLFLWYFLSGSLLGSWRSLLALLAGSSAAFLYVNSAVTHGALPISEFYSYGLLALIGSLIGFGYELRKQQHTLHSFFIFVLGIYLFFIISELIGGTHEIAPRLPELLIVTCCSPLLAIVPFLGELLIRGIIKLVYRFEWKRTVA</sequence>
<keyword evidence="3" id="KW-0418">Kinase</keyword>
<dbReference type="GO" id="GO:0004674">
    <property type="term" value="F:protein serine/threonine kinase activity"/>
    <property type="evidence" value="ECO:0007669"/>
    <property type="project" value="TreeGrafter"/>
</dbReference>
<dbReference type="AlphaFoldDB" id="A0A8J3I325"/>
<dbReference type="PROSITE" id="PS00108">
    <property type="entry name" value="PROTEIN_KINASE_ST"/>
    <property type="match status" value="1"/>
</dbReference>
<evidence type="ECO:0000256" key="3">
    <source>
        <dbReference type="ARBA" id="ARBA00022777"/>
    </source>
</evidence>
<comment type="caution">
    <text evidence="8">The sequence shown here is derived from an EMBL/GenBank/DDBJ whole genome shotgun (WGS) entry which is preliminary data.</text>
</comment>
<keyword evidence="6" id="KW-0812">Transmembrane</keyword>
<evidence type="ECO:0000313" key="8">
    <source>
        <dbReference type="EMBL" id="GHO49217.1"/>
    </source>
</evidence>
<dbReference type="SUPFAM" id="SSF56112">
    <property type="entry name" value="Protein kinase-like (PK-like)"/>
    <property type="match status" value="1"/>
</dbReference>
<feature type="transmembrane region" description="Helical" evidence="6">
    <location>
        <begin position="463"/>
        <end position="480"/>
    </location>
</feature>
<keyword evidence="9" id="KW-1185">Reference proteome</keyword>
<feature type="domain" description="Protein kinase" evidence="7">
    <location>
        <begin position="12"/>
        <end position="271"/>
    </location>
</feature>
<proteinExistence type="predicted"/>
<dbReference type="InterPro" id="IPR011009">
    <property type="entry name" value="Kinase-like_dom_sf"/>
</dbReference>
<dbReference type="PANTHER" id="PTHR43289:SF34">
    <property type="entry name" value="SERINE_THREONINE-PROTEIN KINASE YBDM-RELATED"/>
    <property type="match status" value="1"/>
</dbReference>
<feature type="transmembrane region" description="Helical" evidence="6">
    <location>
        <begin position="492"/>
        <end position="510"/>
    </location>
</feature>
<keyword evidence="6" id="KW-0472">Membrane</keyword>
<reference evidence="8" key="1">
    <citation type="submission" date="2020-10" db="EMBL/GenBank/DDBJ databases">
        <title>Taxonomic study of unclassified bacteria belonging to the class Ktedonobacteria.</title>
        <authorList>
            <person name="Yabe S."/>
            <person name="Wang C.M."/>
            <person name="Zheng Y."/>
            <person name="Sakai Y."/>
            <person name="Cavaletti L."/>
            <person name="Monciardini P."/>
            <person name="Donadio S."/>
        </authorList>
    </citation>
    <scope>NUCLEOTIDE SEQUENCE</scope>
    <source>
        <strain evidence="8">SOSP1-1</strain>
    </source>
</reference>
<evidence type="ECO:0000256" key="2">
    <source>
        <dbReference type="ARBA" id="ARBA00022741"/>
    </source>
</evidence>
<evidence type="ECO:0000256" key="4">
    <source>
        <dbReference type="ARBA" id="ARBA00022840"/>
    </source>
</evidence>
<dbReference type="InterPro" id="IPR008271">
    <property type="entry name" value="Ser/Thr_kinase_AS"/>
</dbReference>
<protein>
    <recommendedName>
        <fullName evidence="7">Protein kinase domain-containing protein</fullName>
    </recommendedName>
</protein>
<dbReference type="PROSITE" id="PS00107">
    <property type="entry name" value="PROTEIN_KINASE_ATP"/>
    <property type="match status" value="1"/>
</dbReference>
<dbReference type="Gene3D" id="1.10.510.10">
    <property type="entry name" value="Transferase(Phosphotransferase) domain 1"/>
    <property type="match status" value="1"/>
</dbReference>
<dbReference type="PROSITE" id="PS50011">
    <property type="entry name" value="PROTEIN_KINASE_DOM"/>
    <property type="match status" value="1"/>
</dbReference>
<feature type="binding site" evidence="5">
    <location>
        <position position="41"/>
    </location>
    <ligand>
        <name>ATP</name>
        <dbReference type="ChEBI" id="CHEBI:30616"/>
    </ligand>
</feature>
<feature type="transmembrane region" description="Helical" evidence="6">
    <location>
        <begin position="522"/>
        <end position="547"/>
    </location>
</feature>